<evidence type="ECO:0000313" key="2">
    <source>
        <dbReference type="Proteomes" id="UP001243375"/>
    </source>
</evidence>
<accession>A0ACC2X465</accession>
<sequence>MVRNKKGKGARNSNGTFGSTKKASAPLETTPIIRTSSPAPSENPLDSADIASLPEAEPVLVFFDDPEDADYVYDEADMDEEDKIRKVQAVEQMEALNLQWKSVTKKRFRGRGRKLFENPHQRTVQRRARDLKARMTRGYSPPKSTLKQTSFGSYFTPKYAATITNVSPMAPSNMKDSPSGSDIIIIDHDEVKMDEEESGLDEEEDIIPEESGLSQLESEVVMTWVQSQEGTNAAGGGEELAFELEMDELADRDPELEEEADENNEEENPESTEDTEGEEAKGPADMNKDPNNALEREGS</sequence>
<comment type="caution">
    <text evidence="1">The sequence shown here is derived from an EMBL/GenBank/DDBJ whole genome shotgun (WGS) entry which is preliminary data.</text>
</comment>
<organism evidence="1 2">
    <name type="scientific">Naganishia vaughanmartiniae</name>
    <dbReference type="NCBI Taxonomy" id="1424756"/>
    <lineage>
        <taxon>Eukaryota</taxon>
        <taxon>Fungi</taxon>
        <taxon>Dikarya</taxon>
        <taxon>Basidiomycota</taxon>
        <taxon>Agaricomycotina</taxon>
        <taxon>Tremellomycetes</taxon>
        <taxon>Filobasidiales</taxon>
        <taxon>Filobasidiaceae</taxon>
        <taxon>Naganishia</taxon>
    </lineage>
</organism>
<protein>
    <submittedName>
        <fullName evidence="1">Uncharacterized protein</fullName>
    </submittedName>
</protein>
<dbReference type="Proteomes" id="UP001243375">
    <property type="component" value="Unassembled WGS sequence"/>
</dbReference>
<gene>
    <name evidence="1" type="ORF">QFC22_003991</name>
</gene>
<evidence type="ECO:0000313" key="1">
    <source>
        <dbReference type="EMBL" id="KAJ9118092.1"/>
    </source>
</evidence>
<proteinExistence type="predicted"/>
<reference evidence="1" key="1">
    <citation type="submission" date="2023-04" db="EMBL/GenBank/DDBJ databases">
        <title>Draft Genome sequencing of Naganishia species isolated from polar environments using Oxford Nanopore Technology.</title>
        <authorList>
            <person name="Leo P."/>
            <person name="Venkateswaran K."/>
        </authorList>
    </citation>
    <scope>NUCLEOTIDE SEQUENCE</scope>
    <source>
        <strain evidence="1">MNA-CCFEE 5425</strain>
    </source>
</reference>
<name>A0ACC2X465_9TREE</name>
<keyword evidence="2" id="KW-1185">Reference proteome</keyword>
<dbReference type="EMBL" id="JASBWU010000011">
    <property type="protein sequence ID" value="KAJ9118092.1"/>
    <property type="molecule type" value="Genomic_DNA"/>
</dbReference>